<keyword evidence="4 8" id="KW-0479">Metal-binding</keyword>
<feature type="binding site" evidence="8">
    <location>
        <position position="96"/>
    </location>
    <ligand>
        <name>Mg(2+)</name>
        <dbReference type="ChEBI" id="CHEBI:18420"/>
    </ligand>
</feature>
<dbReference type="EMBL" id="CP051774">
    <property type="protein sequence ID" value="QJE99020.1"/>
    <property type="molecule type" value="Genomic_DNA"/>
</dbReference>
<feature type="domain" description="PIN" evidence="9">
    <location>
        <begin position="5"/>
        <end position="121"/>
    </location>
</feature>
<evidence type="ECO:0000256" key="6">
    <source>
        <dbReference type="ARBA" id="ARBA00022842"/>
    </source>
</evidence>
<evidence type="ECO:0000256" key="4">
    <source>
        <dbReference type="ARBA" id="ARBA00022723"/>
    </source>
</evidence>
<evidence type="ECO:0000259" key="9">
    <source>
        <dbReference type="Pfam" id="PF01850"/>
    </source>
</evidence>
<dbReference type="InterPro" id="IPR029060">
    <property type="entry name" value="PIN-like_dom_sf"/>
</dbReference>
<evidence type="ECO:0000256" key="5">
    <source>
        <dbReference type="ARBA" id="ARBA00022801"/>
    </source>
</evidence>
<comment type="similarity">
    <text evidence="7 8">Belongs to the PINc/VapC protein family.</text>
</comment>
<evidence type="ECO:0000313" key="10">
    <source>
        <dbReference type="EMBL" id="QJE99020.1"/>
    </source>
</evidence>
<dbReference type="Proteomes" id="UP000501812">
    <property type="component" value="Chromosome"/>
</dbReference>
<sequence>MEALVLIDSNIYIGCLNAGLDPVREITRRVSLDDIACCGVVKAEVLRGIRGPKQRERFEEFFGVTQMIGTPASLWDEAWHLAWKLDRQGKILPLQDIVIACCALRAGAVVMTRDKHFRGIPELRVIDL</sequence>
<gene>
    <name evidence="8" type="primary">vapC</name>
    <name evidence="10" type="ORF">HHL09_25645</name>
</gene>
<dbReference type="InterPro" id="IPR022907">
    <property type="entry name" value="VapC_family"/>
</dbReference>
<dbReference type="Pfam" id="PF01850">
    <property type="entry name" value="PIN"/>
    <property type="match status" value="1"/>
</dbReference>
<accession>A0A858RS82</accession>
<dbReference type="GO" id="GO:0090729">
    <property type="term" value="F:toxin activity"/>
    <property type="evidence" value="ECO:0007669"/>
    <property type="project" value="UniProtKB-KW"/>
</dbReference>
<dbReference type="AlphaFoldDB" id="A0A858RS82"/>
<dbReference type="GO" id="GO:0000287">
    <property type="term" value="F:magnesium ion binding"/>
    <property type="evidence" value="ECO:0007669"/>
    <property type="project" value="UniProtKB-UniRule"/>
</dbReference>
<dbReference type="HAMAP" id="MF_00265">
    <property type="entry name" value="VapC_Nob1"/>
    <property type="match status" value="1"/>
</dbReference>
<name>A0A858RS82_9BACT</name>
<keyword evidence="6 8" id="KW-0460">Magnesium</keyword>
<dbReference type="RefSeq" id="WP_169457506.1">
    <property type="nucleotide sequence ID" value="NZ_CP051774.1"/>
</dbReference>
<organism evidence="10 11">
    <name type="scientific">Luteolibacter luteus</name>
    <dbReference type="NCBI Taxonomy" id="2728835"/>
    <lineage>
        <taxon>Bacteria</taxon>
        <taxon>Pseudomonadati</taxon>
        <taxon>Verrucomicrobiota</taxon>
        <taxon>Verrucomicrobiia</taxon>
        <taxon>Verrucomicrobiales</taxon>
        <taxon>Verrucomicrobiaceae</taxon>
        <taxon>Luteolibacter</taxon>
    </lineage>
</organism>
<reference evidence="10 11" key="1">
    <citation type="submission" date="2020-04" db="EMBL/GenBank/DDBJ databases">
        <title>Luteolibacter sp. G-1-1-1 isolated from soil.</title>
        <authorList>
            <person name="Dahal R.H."/>
        </authorList>
    </citation>
    <scope>NUCLEOTIDE SEQUENCE [LARGE SCALE GENOMIC DNA]</scope>
    <source>
        <strain evidence="10 11">G-1-1-1</strain>
    </source>
</reference>
<evidence type="ECO:0000256" key="7">
    <source>
        <dbReference type="ARBA" id="ARBA00038093"/>
    </source>
</evidence>
<evidence type="ECO:0000256" key="1">
    <source>
        <dbReference type="ARBA" id="ARBA00001946"/>
    </source>
</evidence>
<dbReference type="InterPro" id="IPR050556">
    <property type="entry name" value="Type_II_TA_system_RNase"/>
</dbReference>
<keyword evidence="8" id="KW-0800">Toxin</keyword>
<protein>
    <recommendedName>
        <fullName evidence="8">Ribonuclease VapC</fullName>
        <shortName evidence="8">RNase VapC</shortName>
        <ecNumber evidence="8">3.1.-.-</ecNumber>
    </recommendedName>
    <alternativeName>
        <fullName evidence="8">Toxin VapC</fullName>
    </alternativeName>
</protein>
<keyword evidence="5 8" id="KW-0378">Hydrolase</keyword>
<comment type="function">
    <text evidence="8">Toxic component of a toxin-antitoxin (TA) system. An RNase.</text>
</comment>
<comment type="cofactor">
    <cofactor evidence="1 8">
        <name>Mg(2+)</name>
        <dbReference type="ChEBI" id="CHEBI:18420"/>
    </cofactor>
</comment>
<evidence type="ECO:0000313" key="11">
    <source>
        <dbReference type="Proteomes" id="UP000501812"/>
    </source>
</evidence>
<dbReference type="KEGG" id="luo:HHL09_25645"/>
<dbReference type="Gene3D" id="3.40.50.1010">
    <property type="entry name" value="5'-nuclease"/>
    <property type="match status" value="1"/>
</dbReference>
<evidence type="ECO:0000256" key="2">
    <source>
        <dbReference type="ARBA" id="ARBA00022649"/>
    </source>
</evidence>
<dbReference type="PANTHER" id="PTHR33653">
    <property type="entry name" value="RIBONUCLEASE VAPC2"/>
    <property type="match status" value="1"/>
</dbReference>
<feature type="binding site" evidence="8">
    <location>
        <position position="8"/>
    </location>
    <ligand>
        <name>Mg(2+)</name>
        <dbReference type="ChEBI" id="CHEBI:18420"/>
    </ligand>
</feature>
<dbReference type="GO" id="GO:0004540">
    <property type="term" value="F:RNA nuclease activity"/>
    <property type="evidence" value="ECO:0007669"/>
    <property type="project" value="InterPro"/>
</dbReference>
<evidence type="ECO:0000256" key="8">
    <source>
        <dbReference type="HAMAP-Rule" id="MF_00265"/>
    </source>
</evidence>
<proteinExistence type="inferred from homology"/>
<dbReference type="InterPro" id="IPR002716">
    <property type="entry name" value="PIN_dom"/>
</dbReference>
<keyword evidence="11" id="KW-1185">Reference proteome</keyword>
<keyword evidence="2 8" id="KW-1277">Toxin-antitoxin system</keyword>
<dbReference type="SUPFAM" id="SSF88723">
    <property type="entry name" value="PIN domain-like"/>
    <property type="match status" value="1"/>
</dbReference>
<keyword evidence="3 8" id="KW-0540">Nuclease</keyword>
<dbReference type="GO" id="GO:0016787">
    <property type="term" value="F:hydrolase activity"/>
    <property type="evidence" value="ECO:0007669"/>
    <property type="project" value="UniProtKB-KW"/>
</dbReference>
<evidence type="ECO:0000256" key="3">
    <source>
        <dbReference type="ARBA" id="ARBA00022722"/>
    </source>
</evidence>
<dbReference type="EC" id="3.1.-.-" evidence="8"/>
<dbReference type="PANTHER" id="PTHR33653:SF1">
    <property type="entry name" value="RIBONUCLEASE VAPC2"/>
    <property type="match status" value="1"/>
</dbReference>